<evidence type="ECO:0000313" key="6">
    <source>
        <dbReference type="EMBL" id="MBM9468756.1"/>
    </source>
</evidence>
<dbReference type="PRINTS" id="PR00411">
    <property type="entry name" value="PNDRDTASEI"/>
</dbReference>
<evidence type="ECO:0000256" key="2">
    <source>
        <dbReference type="ARBA" id="ARBA00022630"/>
    </source>
</evidence>
<name>A0A938YFU2_9ACTN</name>
<keyword evidence="4" id="KW-0560">Oxidoreductase</keyword>
<dbReference type="Gene3D" id="3.90.700.10">
    <property type="entry name" value="Succinate dehydrogenase/fumarate reductase flavoprotein, catalytic domain"/>
    <property type="match status" value="1"/>
</dbReference>
<accession>A0A938YFU2</accession>
<dbReference type="AlphaFoldDB" id="A0A938YFU2"/>
<dbReference type="InterPro" id="IPR027477">
    <property type="entry name" value="Succ_DH/fumarate_Rdtase_cat_sf"/>
</dbReference>
<organism evidence="6 7">
    <name type="scientific">Nakamurella leprariae</name>
    <dbReference type="NCBI Taxonomy" id="2803911"/>
    <lineage>
        <taxon>Bacteria</taxon>
        <taxon>Bacillati</taxon>
        <taxon>Actinomycetota</taxon>
        <taxon>Actinomycetes</taxon>
        <taxon>Nakamurellales</taxon>
        <taxon>Nakamurellaceae</taxon>
        <taxon>Nakamurella</taxon>
    </lineage>
</organism>
<dbReference type="GO" id="GO:0008202">
    <property type="term" value="P:steroid metabolic process"/>
    <property type="evidence" value="ECO:0007669"/>
    <property type="project" value="UniProtKB-ARBA"/>
</dbReference>
<evidence type="ECO:0000313" key="7">
    <source>
        <dbReference type="Proteomes" id="UP000663792"/>
    </source>
</evidence>
<dbReference type="PRINTS" id="PR00368">
    <property type="entry name" value="FADPNR"/>
</dbReference>
<evidence type="ECO:0000256" key="1">
    <source>
        <dbReference type="ARBA" id="ARBA00001974"/>
    </source>
</evidence>
<dbReference type="InterPro" id="IPR003953">
    <property type="entry name" value="FAD-dep_OxRdtase_2_FAD-bd"/>
</dbReference>
<dbReference type="Pfam" id="PF00890">
    <property type="entry name" value="FAD_binding_2"/>
    <property type="match status" value="1"/>
</dbReference>
<dbReference type="Gene3D" id="3.50.50.60">
    <property type="entry name" value="FAD/NAD(P)-binding domain"/>
    <property type="match status" value="1"/>
</dbReference>
<keyword evidence="7" id="KW-1185">Reference proteome</keyword>
<dbReference type="Proteomes" id="UP000663792">
    <property type="component" value="Unassembled WGS sequence"/>
</dbReference>
<proteinExistence type="predicted"/>
<comment type="cofactor">
    <cofactor evidence="1">
        <name>FAD</name>
        <dbReference type="ChEBI" id="CHEBI:57692"/>
    </cofactor>
</comment>
<dbReference type="InterPro" id="IPR036188">
    <property type="entry name" value="FAD/NAD-bd_sf"/>
</dbReference>
<dbReference type="PANTHER" id="PTHR43400:SF10">
    <property type="entry name" value="3-OXOSTEROID 1-DEHYDROGENASE"/>
    <property type="match status" value="1"/>
</dbReference>
<evidence type="ECO:0000256" key="4">
    <source>
        <dbReference type="ARBA" id="ARBA00023002"/>
    </source>
</evidence>
<keyword evidence="2" id="KW-0285">Flavoprotein</keyword>
<dbReference type="RefSeq" id="WP_205261698.1">
    <property type="nucleotide sequence ID" value="NZ_JAERWK010000020.1"/>
</dbReference>
<sequence length="473" mass="49764">MTDDWDVVVIGAGGAGLAAAVAAADAGARVLVFESEDAVGGSTMLSAGMFTAAGTSVQASLGISDSPAAHFQHTMDLNQWRLRPGLLRSFCERSRDTFEWLLQLGLEVPAQRSTNAHMPGLTRAGVEDVWRGHVPAGEGYGLVEVLDRARRQRGVELVLRTRVERLLVTDGRVRGVVADGIEVPAAATVVASGGLTRSPELLERFYPDALRAGEHLFVVSAPGSRGDHIGFGEQVDAAVAGSGWGMLLVTAYFQRLHHWQSGFPPAARILVDDRGRRFMDEDASYAVAAGIVDDHGGRAWMIFDEAGRLSLAPGYPHWSAEHVLAEAAAGRTHRADTVADLARAIGADPDVLITTLERWNETLPHGQDPEFLRHETLAAKGARPPAPIVTAPYYAVRVLPAELAVSHAGLLIDESARVLDGAGRVIPGLFAAGEASGGILGNRYVGGGTAVANAVVNGRSAGAAAMSRTPSAV</sequence>
<dbReference type="InterPro" id="IPR050315">
    <property type="entry name" value="FAD-oxidoreductase_2"/>
</dbReference>
<dbReference type="PANTHER" id="PTHR43400">
    <property type="entry name" value="FUMARATE REDUCTASE"/>
    <property type="match status" value="1"/>
</dbReference>
<dbReference type="SUPFAM" id="SSF51905">
    <property type="entry name" value="FAD/NAD(P)-binding domain"/>
    <property type="match status" value="1"/>
</dbReference>
<protein>
    <submittedName>
        <fullName evidence="6">FAD-dependent oxidoreductase</fullName>
    </submittedName>
</protein>
<evidence type="ECO:0000256" key="3">
    <source>
        <dbReference type="ARBA" id="ARBA00022827"/>
    </source>
</evidence>
<keyword evidence="3" id="KW-0274">FAD</keyword>
<dbReference type="EMBL" id="JAERWK010000020">
    <property type="protein sequence ID" value="MBM9468756.1"/>
    <property type="molecule type" value="Genomic_DNA"/>
</dbReference>
<dbReference type="SUPFAM" id="SSF56425">
    <property type="entry name" value="Succinate dehydrogenase/fumarate reductase flavoprotein, catalytic domain"/>
    <property type="match status" value="1"/>
</dbReference>
<reference evidence="6" key="1">
    <citation type="submission" date="2021-01" db="EMBL/GenBank/DDBJ databases">
        <title>YIM 132084 draft genome.</title>
        <authorList>
            <person name="An D."/>
        </authorList>
    </citation>
    <scope>NUCLEOTIDE SEQUENCE</scope>
    <source>
        <strain evidence="6">YIM 132084</strain>
    </source>
</reference>
<feature type="domain" description="FAD-dependent oxidoreductase 2 FAD-binding" evidence="5">
    <location>
        <begin position="6"/>
        <end position="450"/>
    </location>
</feature>
<evidence type="ECO:0000259" key="5">
    <source>
        <dbReference type="Pfam" id="PF00890"/>
    </source>
</evidence>
<dbReference type="GO" id="GO:0033765">
    <property type="term" value="F:steroid dehydrogenase activity, acting on the CH-CH group of donors"/>
    <property type="evidence" value="ECO:0007669"/>
    <property type="project" value="UniProtKB-ARBA"/>
</dbReference>
<comment type="caution">
    <text evidence="6">The sequence shown here is derived from an EMBL/GenBank/DDBJ whole genome shotgun (WGS) entry which is preliminary data.</text>
</comment>
<gene>
    <name evidence="6" type="ORF">JL106_15845</name>
</gene>